<feature type="transmembrane region" description="Helical" evidence="1">
    <location>
        <begin position="430"/>
        <end position="448"/>
    </location>
</feature>
<evidence type="ECO:0000256" key="1">
    <source>
        <dbReference type="SAM" id="Phobius"/>
    </source>
</evidence>
<comment type="caution">
    <text evidence="3">The sequence shown here is derived from an EMBL/GenBank/DDBJ whole genome shotgun (WGS) entry which is preliminary data.</text>
</comment>
<keyword evidence="4" id="KW-1185">Reference proteome</keyword>
<name>A0A4Q5M3I3_9BACT</name>
<keyword evidence="1" id="KW-1133">Transmembrane helix</keyword>
<dbReference type="EMBL" id="SEWF01000007">
    <property type="protein sequence ID" value="RYU96453.1"/>
    <property type="molecule type" value="Genomic_DNA"/>
</dbReference>
<sequence>MNQRMYIFLATLLFFCFSFFAHAQEDVKISFGKKNLLIDENLEISVVITDNDKSIVSTFPEIQGFTKADRKITHTKNQSHTITQNYTPNKEGTYRIAPFELTVNGKVYESETTTIVVTAPKDDDEDGNEVISLENIKENAFLAINIDKNTVYEGEGFRVSLAFYIAENNTMQMDFPDDLNAQVDAIAKKIKSPDCLEERITITNITEEHRTINGKKFLAYKIFEAIYFPLNSQPIKIPEVQLRMDQSRKNSDEKESISFSNKPFTVKVLSLPDHPLKDKVVAGNFNLTEQIETRKINTGKSFDYSFKISGQGNFSTVNVSSPVNDSFFDFYPPEIREVHNNDLTLREKEFRYRIVPKDSGQHTLDKYFYWVYFNTKTKTYDTLKSKLKIKVLGKAITNKESDASEDIFAGIDKLDTSVIQTNYQEVVKNISNLLIVCMIMGCLYLFSWRRRAK</sequence>
<dbReference type="PANTHER" id="PTHR40940">
    <property type="entry name" value="PROTEIN BATD-RELATED"/>
    <property type="match status" value="1"/>
</dbReference>
<evidence type="ECO:0000313" key="3">
    <source>
        <dbReference type="EMBL" id="RYU96453.1"/>
    </source>
</evidence>
<proteinExistence type="predicted"/>
<evidence type="ECO:0000256" key="2">
    <source>
        <dbReference type="SAM" id="SignalP"/>
    </source>
</evidence>
<dbReference type="Proteomes" id="UP000293162">
    <property type="component" value="Unassembled WGS sequence"/>
</dbReference>
<evidence type="ECO:0000313" key="4">
    <source>
        <dbReference type="Proteomes" id="UP000293162"/>
    </source>
</evidence>
<protein>
    <recommendedName>
        <fullName evidence="5">Protein BatD</fullName>
    </recommendedName>
</protein>
<gene>
    <name evidence="3" type="ORF">EWM59_06450</name>
</gene>
<feature type="signal peptide" evidence="2">
    <location>
        <begin position="1"/>
        <end position="23"/>
    </location>
</feature>
<dbReference type="OrthoDB" id="2079210at2"/>
<feature type="chain" id="PRO_5020419213" description="Protein BatD" evidence="2">
    <location>
        <begin position="24"/>
        <end position="453"/>
    </location>
</feature>
<evidence type="ECO:0008006" key="5">
    <source>
        <dbReference type="Google" id="ProtNLM"/>
    </source>
</evidence>
<reference evidence="3 4" key="1">
    <citation type="submission" date="2019-02" db="EMBL/GenBank/DDBJ databases">
        <title>Bacterial novel species Emticicia sp. 17J42-9 isolated from soil.</title>
        <authorList>
            <person name="Jung H.-Y."/>
        </authorList>
    </citation>
    <scope>NUCLEOTIDE SEQUENCE [LARGE SCALE GENOMIC DNA]</scope>
    <source>
        <strain evidence="3 4">17J42-9</strain>
    </source>
</reference>
<dbReference type="PANTHER" id="PTHR40940:SF2">
    <property type="entry name" value="BATD"/>
    <property type="match status" value="1"/>
</dbReference>
<dbReference type="InterPro" id="IPR025738">
    <property type="entry name" value="BatD"/>
</dbReference>
<dbReference type="Pfam" id="PF13584">
    <property type="entry name" value="BatD"/>
    <property type="match status" value="1"/>
</dbReference>
<organism evidence="3 4">
    <name type="scientific">Emticicia agri</name>
    <dbReference type="NCBI Taxonomy" id="2492393"/>
    <lineage>
        <taxon>Bacteria</taxon>
        <taxon>Pseudomonadati</taxon>
        <taxon>Bacteroidota</taxon>
        <taxon>Cytophagia</taxon>
        <taxon>Cytophagales</taxon>
        <taxon>Leadbetterellaceae</taxon>
        <taxon>Emticicia</taxon>
    </lineage>
</organism>
<accession>A0A4Q5M3I3</accession>
<keyword evidence="1" id="KW-0812">Transmembrane</keyword>
<dbReference type="AlphaFoldDB" id="A0A4Q5M3I3"/>
<keyword evidence="1" id="KW-0472">Membrane</keyword>
<keyword evidence="2" id="KW-0732">Signal</keyword>